<accession>A0A1E7KD00</accession>
<comment type="caution">
    <text evidence="3">The sequence shown here is derived from an EMBL/GenBank/DDBJ whole genome shotgun (WGS) entry which is preliminary data.</text>
</comment>
<evidence type="ECO:0000256" key="1">
    <source>
        <dbReference type="SAM" id="MobiDB-lite"/>
    </source>
</evidence>
<dbReference type="SUPFAM" id="SSF110849">
    <property type="entry name" value="ParB/Sulfiredoxin"/>
    <property type="match status" value="1"/>
</dbReference>
<evidence type="ECO:0000259" key="2">
    <source>
        <dbReference type="SMART" id="SM00470"/>
    </source>
</evidence>
<name>A0A1E7KD00_9ACTN</name>
<dbReference type="SMART" id="SM00470">
    <property type="entry name" value="ParB"/>
    <property type="match status" value="1"/>
</dbReference>
<feature type="compositionally biased region" description="Low complexity" evidence="1">
    <location>
        <begin position="221"/>
        <end position="230"/>
    </location>
</feature>
<dbReference type="Proteomes" id="UP000176005">
    <property type="component" value="Unassembled WGS sequence"/>
</dbReference>
<reference evidence="3 4" key="1">
    <citation type="journal article" date="2016" name="Front. Microbiol.">
        <title>Comparative Genomics Analysis of Streptomyces Species Reveals Their Adaptation to the Marine Environment and Their Diversity at the Genomic Level.</title>
        <authorList>
            <person name="Tian X."/>
            <person name="Zhang Z."/>
            <person name="Yang T."/>
            <person name="Chen M."/>
            <person name="Li J."/>
            <person name="Chen F."/>
            <person name="Yang J."/>
            <person name="Li W."/>
            <person name="Zhang B."/>
            <person name="Zhang Z."/>
            <person name="Wu J."/>
            <person name="Zhang C."/>
            <person name="Long L."/>
            <person name="Xiao J."/>
        </authorList>
    </citation>
    <scope>NUCLEOTIDE SEQUENCE [LARGE SCALE GENOMIC DNA]</scope>
    <source>
        <strain evidence="3 4">SCSIO 10429</strain>
    </source>
</reference>
<sequence length="357" mass="38016">MHSTPGGEAPAPAVVPVAALRPSDSPRLEGENSQYVRQLAESAAPLPPLLVDLATMRVIDGMHRLRALELRGEEYVQVQFLDERPQDLFAVAVGVNAVHGRPLSRADRVAAAARILVSHPHWSDRHVAELAALAPSTVGAIRERSTDHIEPLNARVGKDGRTRPMDAAEGRIRASEVITANPRSTLREIAKTAGISVATAKDVRDRMRQGKDPLPPRLRGGAARTSEAGATAGATATVPAASAATAAATASAAATATATAAAAVQREPGSVVRIHRAVPQSAFNSLLRDPSMRTDAGRALLHLMRCHLLDDEEKRRWLMDCIPEHCRATVAQGARDCAEQWLRLAGEMEKETSAGPD</sequence>
<feature type="region of interest" description="Disordered" evidence="1">
    <location>
        <begin position="201"/>
        <end position="230"/>
    </location>
</feature>
<dbReference type="PATRIC" id="fig|518642.10.peg.369"/>
<organism evidence="3 4">
    <name type="scientific">Streptomyces nanshensis</name>
    <dbReference type="NCBI Taxonomy" id="518642"/>
    <lineage>
        <taxon>Bacteria</taxon>
        <taxon>Bacillati</taxon>
        <taxon>Actinomycetota</taxon>
        <taxon>Actinomycetes</taxon>
        <taxon>Kitasatosporales</taxon>
        <taxon>Streptomycetaceae</taxon>
        <taxon>Streptomyces</taxon>
    </lineage>
</organism>
<evidence type="ECO:0000313" key="3">
    <source>
        <dbReference type="EMBL" id="OEV01764.1"/>
    </source>
</evidence>
<evidence type="ECO:0000313" key="4">
    <source>
        <dbReference type="Proteomes" id="UP000176005"/>
    </source>
</evidence>
<proteinExistence type="predicted"/>
<dbReference type="AlphaFoldDB" id="A0A1E7KD00"/>
<protein>
    <recommendedName>
        <fullName evidence="2">ParB-like N-terminal domain-containing protein</fullName>
    </recommendedName>
</protein>
<feature type="compositionally biased region" description="Basic and acidic residues" evidence="1">
    <location>
        <begin position="201"/>
        <end position="211"/>
    </location>
</feature>
<gene>
    <name evidence="3" type="ORF">AN218_33485</name>
</gene>
<keyword evidence="4" id="KW-1185">Reference proteome</keyword>
<dbReference type="InterPro" id="IPR003115">
    <property type="entry name" value="ParB_N"/>
</dbReference>
<feature type="domain" description="ParB-like N-terminal" evidence="2">
    <location>
        <begin position="13"/>
        <end position="97"/>
    </location>
</feature>
<dbReference type="EMBL" id="LJGW01000726">
    <property type="protein sequence ID" value="OEV01764.1"/>
    <property type="molecule type" value="Genomic_DNA"/>
</dbReference>
<dbReference type="InterPro" id="IPR036086">
    <property type="entry name" value="ParB/Sulfiredoxin_sf"/>
</dbReference>